<keyword evidence="2" id="KW-1185">Reference proteome</keyword>
<reference evidence="1 2" key="1">
    <citation type="submission" date="2024-04" db="EMBL/GenBank/DDBJ databases">
        <title>genome sequences of Mucor flavus KT1a and Helicostylum pulchrum KT1b strains isolated from the surface of a dry-aged beef.</title>
        <authorList>
            <person name="Toyotome T."/>
            <person name="Hosono M."/>
            <person name="Torimaru M."/>
            <person name="Fukuda K."/>
            <person name="Mikami N."/>
        </authorList>
    </citation>
    <scope>NUCLEOTIDE SEQUENCE [LARGE SCALE GENOMIC DNA]</scope>
    <source>
        <strain evidence="1 2">KT1a</strain>
    </source>
</reference>
<dbReference type="InterPro" id="IPR006597">
    <property type="entry name" value="Sel1-like"/>
</dbReference>
<dbReference type="EMBL" id="BAABUK010000016">
    <property type="protein sequence ID" value="GAA5813283.1"/>
    <property type="molecule type" value="Genomic_DNA"/>
</dbReference>
<proteinExistence type="predicted"/>
<comment type="caution">
    <text evidence="1">The sequence shown here is derived from an EMBL/GenBank/DDBJ whole genome shotgun (WGS) entry which is preliminary data.</text>
</comment>
<name>A0ABP9Z2G8_9FUNG</name>
<dbReference type="InterPro" id="IPR011990">
    <property type="entry name" value="TPR-like_helical_dom_sf"/>
</dbReference>
<accession>A0ABP9Z2G8</accession>
<evidence type="ECO:0000313" key="2">
    <source>
        <dbReference type="Proteomes" id="UP001473302"/>
    </source>
</evidence>
<sequence length="171" mass="19228">MASSQVGNISISRTDAQKLNYFLKKAAKNGSANACMSLADCYEKVLELEGNIESAYCIGGIYYNAKGVKNDCKLALHYFKLTGSLNNRDVYDNLKHVFFFTSEIFEHGIGGVPQDYIPAHPHYEKVFVCGEIRATFALMKFCMESLGSSQYIKLTTFQILVIEMSILEYKK</sequence>
<dbReference type="Gene3D" id="1.25.40.10">
    <property type="entry name" value="Tetratricopeptide repeat domain"/>
    <property type="match status" value="1"/>
</dbReference>
<gene>
    <name evidence="1" type="ORF">MFLAVUS_006758</name>
</gene>
<dbReference type="SMART" id="SM00671">
    <property type="entry name" value="SEL1"/>
    <property type="match status" value="1"/>
</dbReference>
<protein>
    <submittedName>
        <fullName evidence="1">Uncharacterized protein</fullName>
    </submittedName>
</protein>
<evidence type="ECO:0000313" key="1">
    <source>
        <dbReference type="EMBL" id="GAA5813283.1"/>
    </source>
</evidence>
<dbReference type="SUPFAM" id="SSF81901">
    <property type="entry name" value="HCP-like"/>
    <property type="match status" value="1"/>
</dbReference>
<dbReference type="Proteomes" id="UP001473302">
    <property type="component" value="Unassembled WGS sequence"/>
</dbReference>
<organism evidence="1 2">
    <name type="scientific">Mucor flavus</name>
    <dbReference type="NCBI Taxonomy" id="439312"/>
    <lineage>
        <taxon>Eukaryota</taxon>
        <taxon>Fungi</taxon>
        <taxon>Fungi incertae sedis</taxon>
        <taxon>Mucoromycota</taxon>
        <taxon>Mucoromycotina</taxon>
        <taxon>Mucoromycetes</taxon>
        <taxon>Mucorales</taxon>
        <taxon>Mucorineae</taxon>
        <taxon>Mucoraceae</taxon>
        <taxon>Mucor</taxon>
    </lineage>
</organism>